<dbReference type="Proteomes" id="UP000009138">
    <property type="component" value="Unassembled WGS sequence"/>
</dbReference>
<dbReference type="AlphaFoldDB" id="I1BPC7"/>
<dbReference type="GeneID" id="93609733"/>
<evidence type="ECO:0000313" key="2">
    <source>
        <dbReference type="Proteomes" id="UP000009138"/>
    </source>
</evidence>
<sequence>MWSLRVSDGDKVRRIRFGCQVQPFLIRILLMTTYEGKEDDCLYKTNLAPTV</sequence>
<dbReference type="EMBL" id="CH476733">
    <property type="protein sequence ID" value="EIE78057.1"/>
    <property type="molecule type" value="Genomic_DNA"/>
</dbReference>
<keyword evidence="2" id="KW-1185">Reference proteome</keyword>
<evidence type="ECO:0000313" key="1">
    <source>
        <dbReference type="EMBL" id="EIE78057.1"/>
    </source>
</evidence>
<dbReference type="InParanoid" id="I1BPC7"/>
<organism evidence="1 2">
    <name type="scientific">Rhizopus delemar (strain RA 99-880 / ATCC MYA-4621 / FGSC 9543 / NRRL 43880)</name>
    <name type="common">Mucormycosis agent</name>
    <name type="synonym">Rhizopus arrhizus var. delemar</name>
    <dbReference type="NCBI Taxonomy" id="246409"/>
    <lineage>
        <taxon>Eukaryota</taxon>
        <taxon>Fungi</taxon>
        <taxon>Fungi incertae sedis</taxon>
        <taxon>Mucoromycota</taxon>
        <taxon>Mucoromycotina</taxon>
        <taxon>Mucoromycetes</taxon>
        <taxon>Mucorales</taxon>
        <taxon>Mucorineae</taxon>
        <taxon>Rhizopodaceae</taxon>
        <taxon>Rhizopus</taxon>
    </lineage>
</organism>
<accession>I1BPC7</accession>
<name>I1BPC7_RHIO9</name>
<dbReference type="VEuPathDB" id="FungiDB:RO3G_02761"/>
<protein>
    <submittedName>
        <fullName evidence="1">Uncharacterized protein</fullName>
    </submittedName>
</protein>
<gene>
    <name evidence="1" type="ORF">RO3G_02761</name>
</gene>
<dbReference type="RefSeq" id="XP_067513453.1">
    <property type="nucleotide sequence ID" value="XM_067657352.1"/>
</dbReference>
<reference evidence="1 2" key="1">
    <citation type="journal article" date="2009" name="PLoS Genet.">
        <title>Genomic analysis of the basal lineage fungus Rhizopus oryzae reveals a whole-genome duplication.</title>
        <authorList>
            <person name="Ma L.-J."/>
            <person name="Ibrahim A.S."/>
            <person name="Skory C."/>
            <person name="Grabherr M.G."/>
            <person name="Burger G."/>
            <person name="Butler M."/>
            <person name="Elias M."/>
            <person name="Idnurm A."/>
            <person name="Lang B.F."/>
            <person name="Sone T."/>
            <person name="Abe A."/>
            <person name="Calvo S.E."/>
            <person name="Corrochano L.M."/>
            <person name="Engels R."/>
            <person name="Fu J."/>
            <person name="Hansberg W."/>
            <person name="Kim J.-M."/>
            <person name="Kodira C.D."/>
            <person name="Koehrsen M.J."/>
            <person name="Liu B."/>
            <person name="Miranda-Saavedra D."/>
            <person name="O'Leary S."/>
            <person name="Ortiz-Castellanos L."/>
            <person name="Poulter R."/>
            <person name="Rodriguez-Romero J."/>
            <person name="Ruiz-Herrera J."/>
            <person name="Shen Y.-Q."/>
            <person name="Zeng Q."/>
            <person name="Galagan J."/>
            <person name="Birren B.W."/>
            <person name="Cuomo C.A."/>
            <person name="Wickes B.L."/>
        </authorList>
    </citation>
    <scope>NUCLEOTIDE SEQUENCE [LARGE SCALE GENOMIC DNA]</scope>
    <source>
        <strain evidence="2">RA 99-880 / ATCC MYA-4621 / FGSC 9543 / NRRL 43880</strain>
    </source>
</reference>
<proteinExistence type="predicted"/>